<evidence type="ECO:0000256" key="4">
    <source>
        <dbReference type="ARBA" id="ARBA00022553"/>
    </source>
</evidence>
<evidence type="ECO:0000256" key="15">
    <source>
        <dbReference type="ARBA" id="ARBA00047558"/>
    </source>
</evidence>
<evidence type="ECO:0000256" key="17">
    <source>
        <dbReference type="ARBA" id="ARBA00058961"/>
    </source>
</evidence>
<dbReference type="InterPro" id="IPR008271">
    <property type="entry name" value="Ser/Thr_kinase_AS"/>
</dbReference>
<dbReference type="GO" id="GO:0005509">
    <property type="term" value="F:calcium ion binding"/>
    <property type="evidence" value="ECO:0007669"/>
    <property type="project" value="InterPro"/>
</dbReference>
<evidence type="ECO:0000256" key="16">
    <source>
        <dbReference type="ARBA" id="ARBA00047951"/>
    </source>
</evidence>
<dbReference type="Gene3D" id="3.30.200.20">
    <property type="entry name" value="Phosphorylase Kinase, domain 1"/>
    <property type="match status" value="1"/>
</dbReference>
<dbReference type="PANTHER" id="PTHR27005:SF526">
    <property type="entry name" value="WALL ASSOCIATED KINASE-LIKE PROTEIN"/>
    <property type="match status" value="1"/>
</dbReference>
<evidence type="ECO:0000256" key="20">
    <source>
        <dbReference type="SAM" id="SignalP"/>
    </source>
</evidence>
<evidence type="ECO:0000256" key="13">
    <source>
        <dbReference type="ARBA" id="ARBA00023136"/>
    </source>
</evidence>
<evidence type="ECO:0000256" key="18">
    <source>
        <dbReference type="PROSITE-ProRule" id="PRU00076"/>
    </source>
</evidence>
<dbReference type="InterPro" id="IPR049883">
    <property type="entry name" value="NOTCH1_EGF-like"/>
</dbReference>
<name>A0A6P5TC14_PRUAV</name>
<evidence type="ECO:0000256" key="10">
    <source>
        <dbReference type="ARBA" id="ARBA00022777"/>
    </source>
</evidence>
<dbReference type="InterPro" id="IPR045274">
    <property type="entry name" value="WAK-like"/>
</dbReference>
<dbReference type="InterPro" id="IPR000152">
    <property type="entry name" value="EGF-type_Asp/Asn_hydroxyl_site"/>
</dbReference>
<dbReference type="GO" id="GO:0007166">
    <property type="term" value="P:cell surface receptor signaling pathway"/>
    <property type="evidence" value="ECO:0007669"/>
    <property type="project" value="InterPro"/>
</dbReference>
<dbReference type="GO" id="GO:0004674">
    <property type="term" value="F:protein serine/threonine kinase activity"/>
    <property type="evidence" value="ECO:0007669"/>
    <property type="project" value="UniProtKB-KW"/>
</dbReference>
<protein>
    <submittedName>
        <fullName evidence="24">Wall-associated receptor kinase-like 1</fullName>
    </submittedName>
</protein>
<proteinExistence type="predicted"/>
<feature type="disulfide bond" evidence="18">
    <location>
        <begin position="311"/>
        <end position="321"/>
    </location>
</feature>
<dbReference type="PROSITE" id="PS50026">
    <property type="entry name" value="EGF_3"/>
    <property type="match status" value="2"/>
</dbReference>
<evidence type="ECO:0000256" key="19">
    <source>
        <dbReference type="SAM" id="Phobius"/>
    </source>
</evidence>
<comment type="catalytic activity">
    <reaction evidence="16">
        <text>L-threonyl-[protein] + ATP = O-phospho-L-threonyl-[protein] + ADP + H(+)</text>
        <dbReference type="Rhea" id="RHEA:46608"/>
        <dbReference type="Rhea" id="RHEA-COMP:11060"/>
        <dbReference type="Rhea" id="RHEA-COMP:11605"/>
        <dbReference type="ChEBI" id="CHEBI:15378"/>
        <dbReference type="ChEBI" id="CHEBI:30013"/>
        <dbReference type="ChEBI" id="CHEBI:30616"/>
        <dbReference type="ChEBI" id="CHEBI:61977"/>
        <dbReference type="ChEBI" id="CHEBI:456216"/>
    </reaction>
</comment>
<feature type="transmembrane region" description="Helical" evidence="19">
    <location>
        <begin position="357"/>
        <end position="379"/>
    </location>
</feature>
<dbReference type="InterPro" id="IPR001245">
    <property type="entry name" value="Ser-Thr/Tyr_kinase_cat_dom"/>
</dbReference>
<dbReference type="SMART" id="SM00181">
    <property type="entry name" value="EGF"/>
    <property type="match status" value="2"/>
</dbReference>
<feature type="signal peptide" evidence="20">
    <location>
        <begin position="1"/>
        <end position="34"/>
    </location>
</feature>
<dbReference type="Pfam" id="PF07714">
    <property type="entry name" value="PK_Tyr_Ser-Thr"/>
    <property type="match status" value="1"/>
</dbReference>
<dbReference type="PANTHER" id="PTHR27005">
    <property type="entry name" value="WALL-ASSOCIATED RECEPTOR KINASE-LIKE 21"/>
    <property type="match status" value="1"/>
</dbReference>
<feature type="disulfide bond" evidence="18">
    <location>
        <begin position="272"/>
        <end position="289"/>
    </location>
</feature>
<dbReference type="SUPFAM" id="SSF57196">
    <property type="entry name" value="EGF/Laminin"/>
    <property type="match status" value="1"/>
</dbReference>
<organism evidence="23 24">
    <name type="scientific">Prunus avium</name>
    <name type="common">Cherry</name>
    <name type="synonym">Cerasus avium</name>
    <dbReference type="NCBI Taxonomy" id="42229"/>
    <lineage>
        <taxon>Eukaryota</taxon>
        <taxon>Viridiplantae</taxon>
        <taxon>Streptophyta</taxon>
        <taxon>Embryophyta</taxon>
        <taxon>Tracheophyta</taxon>
        <taxon>Spermatophyta</taxon>
        <taxon>Magnoliopsida</taxon>
        <taxon>eudicotyledons</taxon>
        <taxon>Gunneridae</taxon>
        <taxon>Pentapetalae</taxon>
        <taxon>rosids</taxon>
        <taxon>fabids</taxon>
        <taxon>Rosales</taxon>
        <taxon>Rosaceae</taxon>
        <taxon>Amygdaloideae</taxon>
        <taxon>Amygdaleae</taxon>
        <taxon>Prunus</taxon>
    </lineage>
</organism>
<keyword evidence="7 20" id="KW-0732">Signal</keyword>
<dbReference type="CDD" id="cd14066">
    <property type="entry name" value="STKc_IRAK"/>
    <property type="match status" value="1"/>
</dbReference>
<keyword evidence="13 19" id="KW-0472">Membrane</keyword>
<keyword evidence="5" id="KW-0808">Transferase</keyword>
<keyword evidence="6 19" id="KW-0812">Transmembrane</keyword>
<keyword evidence="2" id="KW-0723">Serine/threonine-protein kinase</keyword>
<dbReference type="GeneID" id="110765939"/>
<dbReference type="Pfam" id="PF07645">
    <property type="entry name" value="EGF_CA"/>
    <property type="match status" value="1"/>
</dbReference>
<keyword evidence="3 18" id="KW-0245">EGF-like domain</keyword>
<dbReference type="Gene3D" id="2.10.25.10">
    <property type="entry name" value="Laminin"/>
    <property type="match status" value="2"/>
</dbReference>
<dbReference type="PROSITE" id="PS00108">
    <property type="entry name" value="PROTEIN_KINASE_ST"/>
    <property type="match status" value="1"/>
</dbReference>
<evidence type="ECO:0000256" key="12">
    <source>
        <dbReference type="ARBA" id="ARBA00022989"/>
    </source>
</evidence>
<dbReference type="SMART" id="SM00179">
    <property type="entry name" value="EGF_CA"/>
    <property type="match status" value="1"/>
</dbReference>
<evidence type="ECO:0000256" key="8">
    <source>
        <dbReference type="ARBA" id="ARBA00022737"/>
    </source>
</evidence>
<keyword evidence="10" id="KW-0418">Kinase</keyword>
<evidence type="ECO:0000259" key="21">
    <source>
        <dbReference type="PROSITE" id="PS50011"/>
    </source>
</evidence>
<comment type="caution">
    <text evidence="18">Lacks conserved residue(s) required for the propagation of feature annotation.</text>
</comment>
<sequence>MALHGMLIIRPLRLAGTIFVLATLAAATTAAAQALPGCPDYCGDLKVPYPFGTVESCYLGENFFINCTTNTNTTTSNITQIPTAYLMGSDNIVTNISLDGELQILQPMSRTCFFSDNLGEVRIFSSSYSYSFPLQVSPFTISDTRNKFFSIGCDTFAILEGYRQDEERYVSGCLSLCRRPDSAIESCSGIGCCTASIPSGLKNRTVTVSSYGHYSNVSLPCSYAAIVEENYFKFFNASFLAKVVKTPLPMVINWEIGDQPCTAAEKSHNFSCKANSKCVNRTNSSGYFCMCLPGYGGNPYHPDGCQDIDECEVSDPCSAECLNLPGNYSCLCPKGYKGDGKKTGSGCINYNSSQSPLLISLGIGIGLGLLLLVIGAWWLHKVIKKRKAIKRKENFFKQNGGILLEQQLSSGEVNVQKAKLFKSEELEKATDQFNVDRILGHGGQGTVYKGMLVDGTIVAVKKSKNIASGGKVRQFINEIVILSQINHRNVVKLLGCCLETEVPLLVYEYIPNGTLYQYIHDQNEEFPLTWEIRLRIAVEIAGALSYLHSAASFPIYHRDIKSTNILLDGKYRARIADFGTSRSVSVDQTHLTTLVHGTFGYLDPEYFQSSKFTDKSDVYSFGVVLVELLTGQKAVSLTSSQEARGLVSYFNHSMEENNVLDIFDAQVKEEGAPEETLAVANLAKRCLDMNGKRRPTMKEVAMELEGIQKASDVQLNLKAVEHVPNVVISPWNDAVTSTDSTGSGWDSGAASSTDVLSILSDESG</sequence>
<keyword evidence="9" id="KW-0547">Nucleotide-binding</keyword>
<evidence type="ECO:0000256" key="14">
    <source>
        <dbReference type="ARBA" id="ARBA00023157"/>
    </source>
</evidence>
<keyword evidence="23" id="KW-1185">Reference proteome</keyword>
<evidence type="ECO:0000256" key="6">
    <source>
        <dbReference type="ARBA" id="ARBA00022692"/>
    </source>
</evidence>
<keyword evidence="4" id="KW-0597">Phosphoprotein</keyword>
<dbReference type="InterPro" id="IPR001881">
    <property type="entry name" value="EGF-like_Ca-bd_dom"/>
</dbReference>
<evidence type="ECO:0000256" key="9">
    <source>
        <dbReference type="ARBA" id="ARBA00022741"/>
    </source>
</evidence>
<dbReference type="InterPro" id="IPR011009">
    <property type="entry name" value="Kinase-like_dom_sf"/>
</dbReference>
<dbReference type="FunFam" id="2.10.25.10:FF:000038">
    <property type="entry name" value="Fibrillin 2"/>
    <property type="match status" value="1"/>
</dbReference>
<feature type="domain" description="EGF-like" evidence="22">
    <location>
        <begin position="257"/>
        <end position="306"/>
    </location>
</feature>
<feature type="domain" description="Protein kinase" evidence="21">
    <location>
        <begin position="433"/>
        <end position="707"/>
    </location>
</feature>
<dbReference type="GO" id="GO:0005524">
    <property type="term" value="F:ATP binding"/>
    <property type="evidence" value="ECO:0007669"/>
    <property type="project" value="UniProtKB-KW"/>
</dbReference>
<evidence type="ECO:0000256" key="2">
    <source>
        <dbReference type="ARBA" id="ARBA00022527"/>
    </source>
</evidence>
<gene>
    <name evidence="24" type="primary">LOC110765939</name>
</gene>
<evidence type="ECO:0000259" key="22">
    <source>
        <dbReference type="PROSITE" id="PS50026"/>
    </source>
</evidence>
<feature type="domain" description="EGF-like" evidence="22">
    <location>
        <begin position="307"/>
        <end position="339"/>
    </location>
</feature>
<dbReference type="InterPro" id="IPR018097">
    <property type="entry name" value="EGF_Ca-bd_CS"/>
</dbReference>
<accession>A0A6P5TC14</accession>
<dbReference type="SMART" id="SM00220">
    <property type="entry name" value="S_TKc"/>
    <property type="match status" value="1"/>
</dbReference>
<evidence type="ECO:0000313" key="24">
    <source>
        <dbReference type="RefSeq" id="XP_021824878.1"/>
    </source>
</evidence>
<evidence type="ECO:0000256" key="7">
    <source>
        <dbReference type="ARBA" id="ARBA00022729"/>
    </source>
</evidence>
<dbReference type="AlphaFoldDB" id="A0A6P5TC14"/>
<dbReference type="RefSeq" id="XP_021824878.1">
    <property type="nucleotide sequence ID" value="XM_021969186.1"/>
</dbReference>
<evidence type="ECO:0000256" key="3">
    <source>
        <dbReference type="ARBA" id="ARBA00022536"/>
    </source>
</evidence>
<reference evidence="24" key="1">
    <citation type="submission" date="2025-08" db="UniProtKB">
        <authorList>
            <consortium name="RefSeq"/>
        </authorList>
    </citation>
    <scope>IDENTIFICATION</scope>
</reference>
<dbReference type="InterPro" id="IPR000719">
    <property type="entry name" value="Prot_kinase_dom"/>
</dbReference>
<keyword evidence="8" id="KW-0677">Repeat</keyword>
<dbReference type="FunFam" id="1.10.510.10:FF:000084">
    <property type="entry name" value="Wall-associated receptor kinase 2"/>
    <property type="match status" value="1"/>
</dbReference>
<comment type="function">
    <text evidence="17">Serine/threonine-protein kinase that may function as a signaling receptor of extracellular matrix component. Binding to pectin may have significance in the control of cell expansion, morphogenesis and development.</text>
</comment>
<keyword evidence="14 18" id="KW-1015">Disulfide bond</keyword>
<evidence type="ECO:0000313" key="23">
    <source>
        <dbReference type="Proteomes" id="UP000515124"/>
    </source>
</evidence>
<comment type="subcellular location">
    <subcellularLocation>
        <location evidence="1">Membrane</location>
        <topology evidence="1">Single-pass type I membrane protein</topology>
    </subcellularLocation>
</comment>
<dbReference type="Gene3D" id="1.10.510.10">
    <property type="entry name" value="Transferase(Phosphotransferase) domain 1"/>
    <property type="match status" value="1"/>
</dbReference>
<keyword evidence="11" id="KW-0067">ATP-binding</keyword>
<comment type="catalytic activity">
    <reaction evidence="15">
        <text>L-seryl-[protein] + ATP = O-phospho-L-seryl-[protein] + ADP + H(+)</text>
        <dbReference type="Rhea" id="RHEA:17989"/>
        <dbReference type="Rhea" id="RHEA-COMP:9863"/>
        <dbReference type="Rhea" id="RHEA-COMP:11604"/>
        <dbReference type="ChEBI" id="CHEBI:15378"/>
        <dbReference type="ChEBI" id="CHEBI:29999"/>
        <dbReference type="ChEBI" id="CHEBI:30616"/>
        <dbReference type="ChEBI" id="CHEBI:83421"/>
        <dbReference type="ChEBI" id="CHEBI:456216"/>
    </reaction>
</comment>
<dbReference type="GO" id="GO:0005886">
    <property type="term" value="C:plasma membrane"/>
    <property type="evidence" value="ECO:0007669"/>
    <property type="project" value="TreeGrafter"/>
</dbReference>
<evidence type="ECO:0000256" key="11">
    <source>
        <dbReference type="ARBA" id="ARBA00022840"/>
    </source>
</evidence>
<keyword evidence="12 19" id="KW-1133">Transmembrane helix</keyword>
<dbReference type="Proteomes" id="UP000515124">
    <property type="component" value="Unplaced"/>
</dbReference>
<dbReference type="PROSITE" id="PS50011">
    <property type="entry name" value="PROTEIN_KINASE_DOM"/>
    <property type="match status" value="1"/>
</dbReference>
<dbReference type="PROSITE" id="PS01187">
    <property type="entry name" value="EGF_CA"/>
    <property type="match status" value="1"/>
</dbReference>
<dbReference type="SUPFAM" id="SSF56112">
    <property type="entry name" value="Protein kinase-like (PK-like)"/>
    <property type="match status" value="1"/>
</dbReference>
<evidence type="ECO:0000256" key="1">
    <source>
        <dbReference type="ARBA" id="ARBA00004479"/>
    </source>
</evidence>
<feature type="chain" id="PRO_5027755094" evidence="20">
    <location>
        <begin position="35"/>
        <end position="764"/>
    </location>
</feature>
<dbReference type="InterPro" id="IPR000742">
    <property type="entry name" value="EGF"/>
</dbReference>
<dbReference type="FunFam" id="3.30.200.20:FF:000043">
    <property type="entry name" value="Wall-associated receptor kinase 2"/>
    <property type="match status" value="1"/>
</dbReference>
<dbReference type="CDD" id="cd00054">
    <property type="entry name" value="EGF_CA"/>
    <property type="match status" value="1"/>
</dbReference>
<dbReference type="PROSITE" id="PS00010">
    <property type="entry name" value="ASX_HYDROXYL"/>
    <property type="match status" value="1"/>
</dbReference>
<dbReference type="KEGG" id="pavi:110765939"/>
<evidence type="ECO:0000256" key="5">
    <source>
        <dbReference type="ARBA" id="ARBA00022679"/>
    </source>
</evidence>